<evidence type="ECO:0000313" key="2">
    <source>
        <dbReference type="EMBL" id="AEE48343.1"/>
    </source>
</evidence>
<dbReference type="Proteomes" id="UP000008461">
    <property type="component" value="Chromosome"/>
</dbReference>
<keyword evidence="3" id="KW-1185">Reference proteome</keyword>
<gene>
    <name evidence="2" type="ordered locus">Halhy_0432</name>
</gene>
<keyword evidence="1" id="KW-0472">Membrane</keyword>
<reference key="2">
    <citation type="submission" date="2011-04" db="EMBL/GenBank/DDBJ databases">
        <title>Complete sequence of chromosome of Haliscomenobacter hydrossis DSM 1100.</title>
        <authorList>
            <consortium name="US DOE Joint Genome Institute (JGI-PGF)"/>
            <person name="Lucas S."/>
            <person name="Han J."/>
            <person name="Lapidus A."/>
            <person name="Bruce D."/>
            <person name="Goodwin L."/>
            <person name="Pitluck S."/>
            <person name="Peters L."/>
            <person name="Kyrpides N."/>
            <person name="Mavromatis K."/>
            <person name="Ivanova N."/>
            <person name="Ovchinnikova G."/>
            <person name="Pagani I."/>
            <person name="Daligault H."/>
            <person name="Detter J.C."/>
            <person name="Han C."/>
            <person name="Land M."/>
            <person name="Hauser L."/>
            <person name="Markowitz V."/>
            <person name="Cheng J.-F."/>
            <person name="Hugenholtz P."/>
            <person name="Woyke T."/>
            <person name="Wu D."/>
            <person name="Verbarg S."/>
            <person name="Frueling A."/>
            <person name="Brambilla E."/>
            <person name="Klenk H.-P."/>
            <person name="Eisen J.A."/>
        </authorList>
    </citation>
    <scope>NUCLEOTIDE SEQUENCE</scope>
    <source>
        <strain>DSM 1100</strain>
    </source>
</reference>
<keyword evidence="1" id="KW-0812">Transmembrane</keyword>
<dbReference type="AlphaFoldDB" id="F4KY80"/>
<keyword evidence="1" id="KW-1133">Transmembrane helix</keyword>
<protein>
    <submittedName>
        <fullName evidence="2">Uncharacterized protein</fullName>
    </submittedName>
</protein>
<sequence>MKRKTPLILITTLIFGISFIYLSKLIERKNEKIKAAETEVFRLWDEKIADYQFLVNVNYRDSEFMKSFFDSLMVSYDKLRVISSQKDLAEADKNYLRSFIFNQMAAKGFISKAEILQRLKVESADQMFESPKLELLQRLESILSPYFMTKCMYSQDYDIWEQTNNRILKPGDTAVFMIRILKNYDLRSHQLELIPSSSMKIIEPYLGEIKVAIPKNENDLIKINFQMYNWLKRDTTTQNFYLSRNWVL</sequence>
<evidence type="ECO:0000313" key="3">
    <source>
        <dbReference type="Proteomes" id="UP000008461"/>
    </source>
</evidence>
<feature type="transmembrane region" description="Helical" evidence="1">
    <location>
        <begin position="6"/>
        <end position="26"/>
    </location>
</feature>
<proteinExistence type="predicted"/>
<evidence type="ECO:0000256" key="1">
    <source>
        <dbReference type="SAM" id="Phobius"/>
    </source>
</evidence>
<dbReference type="RefSeq" id="WP_013762907.1">
    <property type="nucleotide sequence ID" value="NC_015510.1"/>
</dbReference>
<accession>F4KY80</accession>
<organism evidence="2 3">
    <name type="scientific">Haliscomenobacter hydrossis (strain ATCC 27775 / DSM 1100 / LMG 10767 / O)</name>
    <dbReference type="NCBI Taxonomy" id="760192"/>
    <lineage>
        <taxon>Bacteria</taxon>
        <taxon>Pseudomonadati</taxon>
        <taxon>Bacteroidota</taxon>
        <taxon>Saprospiria</taxon>
        <taxon>Saprospirales</taxon>
        <taxon>Haliscomenobacteraceae</taxon>
        <taxon>Haliscomenobacter</taxon>
    </lineage>
</organism>
<name>F4KY80_HALH1</name>
<dbReference type="HOGENOM" id="CLU_1118939_0_0_10"/>
<dbReference type="KEGG" id="hhy:Halhy_0432"/>
<reference evidence="2 3" key="1">
    <citation type="journal article" date="2011" name="Stand. Genomic Sci.">
        <title>Complete genome sequence of Haliscomenobacter hydrossis type strain (O).</title>
        <authorList>
            <consortium name="US DOE Joint Genome Institute (JGI-PGF)"/>
            <person name="Daligault H."/>
            <person name="Lapidus A."/>
            <person name="Zeytun A."/>
            <person name="Nolan M."/>
            <person name="Lucas S."/>
            <person name="Del Rio T.G."/>
            <person name="Tice H."/>
            <person name="Cheng J.F."/>
            <person name="Tapia R."/>
            <person name="Han C."/>
            <person name="Goodwin L."/>
            <person name="Pitluck S."/>
            <person name="Liolios K."/>
            <person name="Pagani I."/>
            <person name="Ivanova N."/>
            <person name="Huntemann M."/>
            <person name="Mavromatis K."/>
            <person name="Mikhailova N."/>
            <person name="Pati A."/>
            <person name="Chen A."/>
            <person name="Palaniappan K."/>
            <person name="Land M."/>
            <person name="Hauser L."/>
            <person name="Brambilla E.M."/>
            <person name="Rohde M."/>
            <person name="Verbarg S."/>
            <person name="Goker M."/>
            <person name="Bristow J."/>
            <person name="Eisen J.A."/>
            <person name="Markowitz V."/>
            <person name="Hugenholtz P."/>
            <person name="Kyrpides N.C."/>
            <person name="Klenk H.P."/>
            <person name="Woyke T."/>
        </authorList>
    </citation>
    <scope>NUCLEOTIDE SEQUENCE [LARGE SCALE GENOMIC DNA]</scope>
    <source>
        <strain evidence="3">ATCC 27775 / DSM 1100 / LMG 10767 / O</strain>
    </source>
</reference>
<dbReference type="EMBL" id="CP002691">
    <property type="protein sequence ID" value="AEE48343.1"/>
    <property type="molecule type" value="Genomic_DNA"/>
</dbReference>